<dbReference type="SMART" id="SM00852">
    <property type="entry name" value="MoCF_biosynth"/>
    <property type="match status" value="1"/>
</dbReference>
<dbReference type="RefSeq" id="WP_023014992.1">
    <property type="nucleotide sequence ID" value="NZ_AXDY01000002.1"/>
</dbReference>
<keyword evidence="9" id="KW-1185">Reference proteome</keyword>
<dbReference type="PANTHER" id="PTHR43232">
    <property type="entry name" value="MOLYBDENUM COFACTOR BIOSYNTHESIS PROTEIN B"/>
    <property type="match status" value="1"/>
</dbReference>
<dbReference type="CDD" id="cd00886">
    <property type="entry name" value="MogA_MoaB"/>
    <property type="match status" value="1"/>
</dbReference>
<dbReference type="SUPFAM" id="SSF53218">
    <property type="entry name" value="Molybdenum cofactor biosynthesis proteins"/>
    <property type="match status" value="1"/>
</dbReference>
<keyword evidence="5 6" id="KW-0501">Molybdenum cofactor biosynthesis</keyword>
<dbReference type="PANTHER" id="PTHR43232:SF2">
    <property type="entry name" value="MOLYBDENUM COFACTOR BIOSYNTHESIS PROTEIN B"/>
    <property type="match status" value="1"/>
</dbReference>
<evidence type="ECO:0000256" key="2">
    <source>
        <dbReference type="ARBA" id="ARBA00005046"/>
    </source>
</evidence>
<dbReference type="InterPro" id="IPR008284">
    <property type="entry name" value="MoCF_biosynth_CS"/>
</dbReference>
<evidence type="ECO:0000256" key="5">
    <source>
        <dbReference type="ARBA" id="ARBA00023150"/>
    </source>
</evidence>
<comment type="function">
    <text evidence="1 6">May be involved in the biosynthesis of molybdopterin.</text>
</comment>
<feature type="domain" description="MoaB/Mog" evidence="7">
    <location>
        <begin position="17"/>
        <end position="163"/>
    </location>
</feature>
<evidence type="ECO:0000256" key="4">
    <source>
        <dbReference type="ARBA" id="ARBA00015262"/>
    </source>
</evidence>
<comment type="caution">
    <text evidence="8">The sequence shown here is derived from an EMBL/GenBank/DDBJ whole genome shotgun (WGS) entry which is preliminary data.</text>
</comment>
<gene>
    <name evidence="8" type="ORF">SSIM_02125</name>
</gene>
<evidence type="ECO:0000259" key="7">
    <source>
        <dbReference type="SMART" id="SM00852"/>
    </source>
</evidence>
<evidence type="ECO:0000313" key="9">
    <source>
        <dbReference type="Proteomes" id="UP000017131"/>
    </source>
</evidence>
<evidence type="ECO:0000256" key="3">
    <source>
        <dbReference type="ARBA" id="ARBA00006112"/>
    </source>
</evidence>
<evidence type="ECO:0000256" key="1">
    <source>
        <dbReference type="ARBA" id="ARBA00003487"/>
    </source>
</evidence>
<dbReference type="PROSITE" id="PS01078">
    <property type="entry name" value="MOCF_BIOSYNTHESIS_1"/>
    <property type="match status" value="1"/>
</dbReference>
<sequence>MKNEHVNVKLDRTINAAVLTVSDTRTKETDKGGNLAKKLLSEINVEITDDHYTIVKDDKQAITEQVQQWLNEDVDVIITTGGTGIAQRDVTIEAVTPLLTKEIEGFGELFRYLSYAEDVGTRALLSRAVGGTVGEQLIFSLPGSSGAVRLAIEKLIKPELNHLIHELTK</sequence>
<comment type="pathway">
    <text evidence="2 6">Cofactor biosynthesis; molybdopterin biosynthesis.</text>
</comment>
<dbReference type="EMBL" id="AXDY01000002">
    <property type="protein sequence ID" value="ERS94268.1"/>
    <property type="molecule type" value="Genomic_DNA"/>
</dbReference>
<comment type="similarity">
    <text evidence="3 6">Belongs to the MoaB/Mog family.</text>
</comment>
<organism evidence="8 9">
    <name type="scientific">Staphylococcus simulans UMC-CNS-990</name>
    <dbReference type="NCBI Taxonomy" id="1405498"/>
    <lineage>
        <taxon>Bacteria</taxon>
        <taxon>Bacillati</taxon>
        <taxon>Bacillota</taxon>
        <taxon>Bacilli</taxon>
        <taxon>Bacillales</taxon>
        <taxon>Staphylococcaceae</taxon>
        <taxon>Staphylococcus</taxon>
    </lineage>
</organism>
<dbReference type="InterPro" id="IPR012245">
    <property type="entry name" value="MoaB"/>
</dbReference>
<evidence type="ECO:0000256" key="6">
    <source>
        <dbReference type="PIRNR" id="PIRNR006443"/>
    </source>
</evidence>
<evidence type="ECO:0000313" key="8">
    <source>
        <dbReference type="EMBL" id="ERS94268.1"/>
    </source>
</evidence>
<dbReference type="Gene3D" id="3.40.980.10">
    <property type="entry name" value="MoaB/Mog-like domain"/>
    <property type="match status" value="1"/>
</dbReference>
<dbReference type="Pfam" id="PF00994">
    <property type="entry name" value="MoCF_biosynth"/>
    <property type="match status" value="1"/>
</dbReference>
<protein>
    <recommendedName>
        <fullName evidence="4 6">Molybdenum cofactor biosynthesis protein B</fullName>
    </recommendedName>
</protein>
<dbReference type="Proteomes" id="UP000017131">
    <property type="component" value="Unassembled WGS sequence"/>
</dbReference>
<dbReference type="InterPro" id="IPR001453">
    <property type="entry name" value="MoaB/Mog_dom"/>
</dbReference>
<proteinExistence type="inferred from homology"/>
<accession>A0ABP2YW50</accession>
<name>A0ABP2YW50_STASI</name>
<dbReference type="PIRSF" id="PIRSF006443">
    <property type="entry name" value="MoaB"/>
    <property type="match status" value="1"/>
</dbReference>
<dbReference type="InterPro" id="IPR036425">
    <property type="entry name" value="MoaB/Mog-like_dom_sf"/>
</dbReference>
<reference evidence="8 9" key="1">
    <citation type="journal article" date="2013" name="Genome Announc.">
        <title>Draft Genome Sequence of Staphylococcus simulans UMC-CNS-990, Isolated from a Case of Chronic Bovine Mastitis.</title>
        <authorList>
            <person name="Calcutt M.J."/>
            <person name="Foecking M.F."/>
            <person name="Hsieh H.Y."/>
            <person name="Perry J."/>
            <person name="Stewart G.C."/>
            <person name="Middleton J.R."/>
        </authorList>
    </citation>
    <scope>NUCLEOTIDE SEQUENCE [LARGE SCALE GENOMIC DNA]</scope>
    <source>
        <strain evidence="8 9">UMC-CNS-990</strain>
    </source>
</reference>
<dbReference type="NCBIfam" id="TIGR00177">
    <property type="entry name" value="molyb_syn"/>
    <property type="match status" value="1"/>
</dbReference>